<dbReference type="CDD" id="cd00054">
    <property type="entry name" value="EGF_CA"/>
    <property type="match status" value="1"/>
</dbReference>
<dbReference type="PROSITE" id="PS00022">
    <property type="entry name" value="EGF_1"/>
    <property type="match status" value="1"/>
</dbReference>
<sequence>MDEDFGGPAETYPCPPGPAQWLCLNGGTCFTVFENGSDYSCFCPEGYCGLRCGEKYTRYGCFSTYLVISASVASAGCIAVCLVVLVIALYIFYEKKFVTVNDDELKLYLQQNVEDKMMRRLVLLVFGAAMVVAQRRLALPDPRSCANRVRHSTYRDARGVAHAYFFSWEHGPTRNLEVDWLDARNICRRHCMDAVSLETPQENEFIKQRIARGNVRYIWTSGRKCNFNGCDRPDLQPPNINGWFWSGSGAKIGPTTQRNTGDWSHTGGFGQAQPDNREAAQGNDESCLSILNNFYNDGVKWHDVACHHLKPFVCEDSDELLNFVRSRNPGIRL</sequence>
<reference evidence="7" key="1">
    <citation type="journal article" date="2024" name="Gigascience">
        <title>Chromosome-level genome of the poultry shaft louse Menopon gallinae provides insight into the host-switching and adaptive evolution of parasitic lice.</title>
        <authorList>
            <person name="Xu Y."/>
            <person name="Ma L."/>
            <person name="Liu S."/>
            <person name="Liang Y."/>
            <person name="Liu Q."/>
            <person name="He Z."/>
            <person name="Tian L."/>
            <person name="Duan Y."/>
            <person name="Cai W."/>
            <person name="Li H."/>
            <person name="Song F."/>
        </authorList>
    </citation>
    <scope>NUCLEOTIDE SEQUENCE</scope>
    <source>
        <strain evidence="7">Cailab_2023a</strain>
    </source>
</reference>
<dbReference type="SUPFAM" id="SSF56436">
    <property type="entry name" value="C-type lectin-like"/>
    <property type="match status" value="1"/>
</dbReference>
<feature type="domain" description="EGF-like" evidence="5">
    <location>
        <begin position="10"/>
        <end position="53"/>
    </location>
</feature>
<gene>
    <name evidence="7" type="ORF">PYX00_006207</name>
</gene>
<dbReference type="InterPro" id="IPR001304">
    <property type="entry name" value="C-type_lectin-like"/>
</dbReference>
<keyword evidence="1 2" id="KW-1015">Disulfide bond</keyword>
<evidence type="ECO:0000259" key="5">
    <source>
        <dbReference type="PROSITE" id="PS50026"/>
    </source>
</evidence>
<evidence type="ECO:0008006" key="8">
    <source>
        <dbReference type="Google" id="ProtNLM"/>
    </source>
</evidence>
<keyword evidence="4" id="KW-0472">Membrane</keyword>
<comment type="caution">
    <text evidence="7">The sequence shown here is derived from an EMBL/GenBank/DDBJ whole genome shotgun (WGS) entry which is preliminary data.</text>
</comment>
<dbReference type="Gene3D" id="2.10.25.10">
    <property type="entry name" value="Laminin"/>
    <property type="match status" value="1"/>
</dbReference>
<feature type="transmembrane region" description="Helical" evidence="4">
    <location>
        <begin position="117"/>
        <end position="133"/>
    </location>
</feature>
<dbReference type="SUPFAM" id="SSF57196">
    <property type="entry name" value="EGF/Laminin"/>
    <property type="match status" value="1"/>
</dbReference>
<organism evidence="7">
    <name type="scientific">Menopon gallinae</name>
    <name type="common">poultry shaft louse</name>
    <dbReference type="NCBI Taxonomy" id="328185"/>
    <lineage>
        <taxon>Eukaryota</taxon>
        <taxon>Metazoa</taxon>
        <taxon>Ecdysozoa</taxon>
        <taxon>Arthropoda</taxon>
        <taxon>Hexapoda</taxon>
        <taxon>Insecta</taxon>
        <taxon>Pterygota</taxon>
        <taxon>Neoptera</taxon>
        <taxon>Paraneoptera</taxon>
        <taxon>Psocodea</taxon>
        <taxon>Troctomorpha</taxon>
        <taxon>Phthiraptera</taxon>
        <taxon>Amblycera</taxon>
        <taxon>Menoponidae</taxon>
        <taxon>Menopon</taxon>
    </lineage>
</organism>
<feature type="disulfide bond" evidence="2">
    <location>
        <begin position="43"/>
        <end position="52"/>
    </location>
</feature>
<comment type="caution">
    <text evidence="2">Lacks conserved residue(s) required for the propagation of feature annotation.</text>
</comment>
<feature type="transmembrane region" description="Helical" evidence="4">
    <location>
        <begin position="65"/>
        <end position="93"/>
    </location>
</feature>
<dbReference type="PANTHER" id="PTHR21407:SF1">
    <property type="entry name" value="RE43931P"/>
    <property type="match status" value="1"/>
</dbReference>
<keyword evidence="2" id="KW-0245">EGF-like domain</keyword>
<accession>A0AAW2HVD9</accession>
<dbReference type="Gene3D" id="3.10.100.10">
    <property type="entry name" value="Mannose-Binding Protein A, subunit A"/>
    <property type="match status" value="1"/>
</dbReference>
<feature type="domain" description="C-type lectin" evidence="6">
    <location>
        <begin position="162"/>
        <end position="315"/>
    </location>
</feature>
<evidence type="ECO:0000256" key="4">
    <source>
        <dbReference type="SAM" id="Phobius"/>
    </source>
</evidence>
<dbReference type="PANTHER" id="PTHR21407">
    <property type="entry name" value="RE43931P-RELATED"/>
    <property type="match status" value="1"/>
</dbReference>
<dbReference type="CDD" id="cd00037">
    <property type="entry name" value="CLECT"/>
    <property type="match status" value="1"/>
</dbReference>
<protein>
    <recommendedName>
        <fullName evidence="8">C-type lectin</fullName>
    </recommendedName>
</protein>
<evidence type="ECO:0000259" key="6">
    <source>
        <dbReference type="PROSITE" id="PS50041"/>
    </source>
</evidence>
<dbReference type="InterPro" id="IPR016186">
    <property type="entry name" value="C-type_lectin-like/link_sf"/>
</dbReference>
<evidence type="ECO:0000256" key="1">
    <source>
        <dbReference type="ARBA" id="ARBA00023157"/>
    </source>
</evidence>
<dbReference type="EMBL" id="JARGDH010000003">
    <property type="protein sequence ID" value="KAL0273568.1"/>
    <property type="molecule type" value="Genomic_DNA"/>
</dbReference>
<dbReference type="Pfam" id="PF00059">
    <property type="entry name" value="Lectin_C"/>
    <property type="match status" value="1"/>
</dbReference>
<dbReference type="PROSITE" id="PS00615">
    <property type="entry name" value="C_TYPE_LECTIN_1"/>
    <property type="match status" value="1"/>
</dbReference>
<name>A0AAW2HVD9_9NEOP</name>
<proteinExistence type="predicted"/>
<dbReference type="InterPro" id="IPR000742">
    <property type="entry name" value="EGF"/>
</dbReference>
<evidence type="ECO:0000313" key="7">
    <source>
        <dbReference type="EMBL" id="KAL0273568.1"/>
    </source>
</evidence>
<dbReference type="PROSITE" id="PS50041">
    <property type="entry name" value="C_TYPE_LECTIN_2"/>
    <property type="match status" value="1"/>
</dbReference>
<dbReference type="Pfam" id="PF00008">
    <property type="entry name" value="EGF"/>
    <property type="match status" value="1"/>
</dbReference>
<keyword evidence="4" id="KW-0812">Transmembrane</keyword>
<evidence type="ECO:0000256" key="2">
    <source>
        <dbReference type="PROSITE-ProRule" id="PRU00076"/>
    </source>
</evidence>
<dbReference type="AlphaFoldDB" id="A0AAW2HVD9"/>
<dbReference type="PROSITE" id="PS50026">
    <property type="entry name" value="EGF_3"/>
    <property type="match status" value="1"/>
</dbReference>
<feature type="region of interest" description="Disordered" evidence="3">
    <location>
        <begin position="258"/>
        <end position="280"/>
    </location>
</feature>
<dbReference type="PROSITE" id="PS01186">
    <property type="entry name" value="EGF_2"/>
    <property type="match status" value="1"/>
</dbReference>
<dbReference type="InterPro" id="IPR016187">
    <property type="entry name" value="CTDL_fold"/>
</dbReference>
<keyword evidence="4" id="KW-1133">Transmembrane helix</keyword>
<dbReference type="InterPro" id="IPR018378">
    <property type="entry name" value="C-type_lectin_CS"/>
</dbReference>
<evidence type="ECO:0000256" key="3">
    <source>
        <dbReference type="SAM" id="MobiDB-lite"/>
    </source>
</evidence>